<gene>
    <name evidence="14" type="ORF">E5163_14835</name>
</gene>
<evidence type="ECO:0000259" key="13">
    <source>
        <dbReference type="PROSITE" id="PS51199"/>
    </source>
</evidence>
<evidence type="ECO:0000256" key="8">
    <source>
        <dbReference type="ARBA" id="ARBA00023125"/>
    </source>
</evidence>
<dbReference type="GO" id="GO:1990077">
    <property type="term" value="C:primosome complex"/>
    <property type="evidence" value="ECO:0007669"/>
    <property type="project" value="UniProtKB-KW"/>
</dbReference>
<dbReference type="PANTHER" id="PTHR30153">
    <property type="entry name" value="REPLICATIVE DNA HELICASE DNAB"/>
    <property type="match status" value="1"/>
</dbReference>
<dbReference type="Pfam" id="PF00772">
    <property type="entry name" value="DnaB"/>
    <property type="match status" value="1"/>
</dbReference>
<dbReference type="OrthoDB" id="9773982at2"/>
<evidence type="ECO:0000256" key="9">
    <source>
        <dbReference type="ARBA" id="ARBA00023235"/>
    </source>
</evidence>
<dbReference type="GO" id="GO:0016787">
    <property type="term" value="F:hydrolase activity"/>
    <property type="evidence" value="ECO:0007669"/>
    <property type="project" value="UniProtKB-KW"/>
</dbReference>
<evidence type="ECO:0000256" key="5">
    <source>
        <dbReference type="ARBA" id="ARBA00022801"/>
    </source>
</evidence>
<dbReference type="GO" id="GO:0005829">
    <property type="term" value="C:cytosol"/>
    <property type="evidence" value="ECO:0007669"/>
    <property type="project" value="TreeGrafter"/>
</dbReference>
<evidence type="ECO:0000256" key="12">
    <source>
        <dbReference type="SAM" id="MobiDB-lite"/>
    </source>
</evidence>
<accession>A0A4S2GWW6</accession>
<dbReference type="EC" id="5.6.2.3" evidence="10"/>
<dbReference type="Gene3D" id="1.10.860.10">
    <property type="entry name" value="DNAb Helicase, Chain A"/>
    <property type="match status" value="1"/>
</dbReference>
<comment type="similarity">
    <text evidence="1">Belongs to the helicase family. DnaB subfamily.</text>
</comment>
<dbReference type="InterPro" id="IPR007694">
    <property type="entry name" value="DNA_helicase_DnaB-like_C"/>
</dbReference>
<evidence type="ECO:0000313" key="14">
    <source>
        <dbReference type="EMBL" id="TGY87341.1"/>
    </source>
</evidence>
<dbReference type="Gene3D" id="3.40.50.300">
    <property type="entry name" value="P-loop containing nucleotide triphosphate hydrolases"/>
    <property type="match status" value="1"/>
</dbReference>
<dbReference type="InterPro" id="IPR036185">
    <property type="entry name" value="DNA_heli_DnaB-like_N_sf"/>
</dbReference>
<dbReference type="PANTHER" id="PTHR30153:SF2">
    <property type="entry name" value="REPLICATIVE DNA HELICASE"/>
    <property type="match status" value="1"/>
</dbReference>
<evidence type="ECO:0000256" key="1">
    <source>
        <dbReference type="ARBA" id="ARBA00008428"/>
    </source>
</evidence>
<dbReference type="PROSITE" id="PS51199">
    <property type="entry name" value="SF4_HELICASE"/>
    <property type="match status" value="1"/>
</dbReference>
<dbReference type="GO" id="GO:0005524">
    <property type="term" value="F:ATP binding"/>
    <property type="evidence" value="ECO:0007669"/>
    <property type="project" value="UniProtKB-KW"/>
</dbReference>
<keyword evidence="2" id="KW-0639">Primosome</keyword>
<evidence type="ECO:0000256" key="2">
    <source>
        <dbReference type="ARBA" id="ARBA00022515"/>
    </source>
</evidence>
<keyword evidence="9" id="KW-0413">Isomerase</keyword>
<keyword evidence="4" id="KW-0547">Nucleotide-binding</keyword>
<feature type="domain" description="SF4 helicase" evidence="13">
    <location>
        <begin position="189"/>
        <end position="470"/>
    </location>
</feature>
<dbReference type="SUPFAM" id="SSF52540">
    <property type="entry name" value="P-loop containing nucleoside triphosphate hydrolases"/>
    <property type="match status" value="1"/>
</dbReference>
<comment type="catalytic activity">
    <reaction evidence="11">
        <text>ATP + H2O = ADP + phosphate + H(+)</text>
        <dbReference type="Rhea" id="RHEA:13065"/>
        <dbReference type="ChEBI" id="CHEBI:15377"/>
        <dbReference type="ChEBI" id="CHEBI:15378"/>
        <dbReference type="ChEBI" id="CHEBI:30616"/>
        <dbReference type="ChEBI" id="CHEBI:43474"/>
        <dbReference type="ChEBI" id="CHEBI:456216"/>
        <dbReference type="EC" id="5.6.2.3"/>
    </reaction>
</comment>
<dbReference type="SUPFAM" id="SSF48024">
    <property type="entry name" value="N-terminal domain of DnaB helicase"/>
    <property type="match status" value="1"/>
</dbReference>
<keyword evidence="7" id="KW-0067">ATP-binding</keyword>
<reference evidence="14 15" key="1">
    <citation type="journal article" date="2017" name="Int. J. Syst. Evol. Microbiol.">
        <title>Marinicauda algicola sp. nov., isolated from a marine red alga Rhodosorus marinus.</title>
        <authorList>
            <person name="Jeong S.E."/>
            <person name="Jeon S.H."/>
            <person name="Chun B.H."/>
            <person name="Kim D.W."/>
            <person name="Jeon C.O."/>
        </authorList>
    </citation>
    <scope>NUCLEOTIDE SEQUENCE [LARGE SCALE GENOMIC DNA]</scope>
    <source>
        <strain evidence="14 15">JCM 31718</strain>
    </source>
</reference>
<dbReference type="GO" id="GO:0003677">
    <property type="term" value="F:DNA binding"/>
    <property type="evidence" value="ECO:0007669"/>
    <property type="project" value="UniProtKB-KW"/>
</dbReference>
<dbReference type="RefSeq" id="WP_135997315.1">
    <property type="nucleotide sequence ID" value="NZ_CP071057.1"/>
</dbReference>
<evidence type="ECO:0000313" key="15">
    <source>
        <dbReference type="Proteomes" id="UP000308054"/>
    </source>
</evidence>
<dbReference type="GO" id="GO:0043139">
    <property type="term" value="F:5'-3' DNA helicase activity"/>
    <property type="evidence" value="ECO:0007669"/>
    <property type="project" value="UniProtKB-EC"/>
</dbReference>
<dbReference type="GO" id="GO:0006269">
    <property type="term" value="P:DNA replication, synthesis of primer"/>
    <property type="evidence" value="ECO:0007669"/>
    <property type="project" value="UniProtKB-KW"/>
</dbReference>
<organism evidence="14 15">
    <name type="scientific">Marinicauda algicola</name>
    <dbReference type="NCBI Taxonomy" id="2029849"/>
    <lineage>
        <taxon>Bacteria</taxon>
        <taxon>Pseudomonadati</taxon>
        <taxon>Pseudomonadota</taxon>
        <taxon>Alphaproteobacteria</taxon>
        <taxon>Maricaulales</taxon>
        <taxon>Maricaulaceae</taxon>
        <taxon>Marinicauda</taxon>
    </lineage>
</organism>
<evidence type="ECO:0000256" key="10">
    <source>
        <dbReference type="ARBA" id="ARBA00044969"/>
    </source>
</evidence>
<comment type="caution">
    <text evidence="14">The sequence shown here is derived from an EMBL/GenBank/DDBJ whole genome shotgun (WGS) entry which is preliminary data.</text>
</comment>
<name>A0A4S2GWW6_9PROT</name>
<dbReference type="AlphaFoldDB" id="A0A4S2GWW6"/>
<keyword evidence="15" id="KW-1185">Reference proteome</keyword>
<dbReference type="InterPro" id="IPR007693">
    <property type="entry name" value="DNA_helicase_DnaB-like_N"/>
</dbReference>
<keyword evidence="3" id="KW-0235">DNA replication</keyword>
<dbReference type="InterPro" id="IPR027417">
    <property type="entry name" value="P-loop_NTPase"/>
</dbReference>
<feature type="region of interest" description="Disordered" evidence="12">
    <location>
        <begin position="1"/>
        <end position="22"/>
    </location>
</feature>
<evidence type="ECO:0000256" key="7">
    <source>
        <dbReference type="ARBA" id="ARBA00022840"/>
    </source>
</evidence>
<proteinExistence type="inferred from homology"/>
<evidence type="ECO:0000256" key="11">
    <source>
        <dbReference type="ARBA" id="ARBA00048954"/>
    </source>
</evidence>
<dbReference type="InterPro" id="IPR016136">
    <property type="entry name" value="DNA_helicase_N/primase_C"/>
</dbReference>
<dbReference type="EMBL" id="SRXW01000006">
    <property type="protein sequence ID" value="TGY87341.1"/>
    <property type="molecule type" value="Genomic_DNA"/>
</dbReference>
<protein>
    <recommendedName>
        <fullName evidence="10">DNA 5'-3' helicase</fullName>
        <ecNumber evidence="10">5.6.2.3</ecNumber>
    </recommendedName>
</protein>
<keyword evidence="6 14" id="KW-0347">Helicase</keyword>
<evidence type="ECO:0000256" key="4">
    <source>
        <dbReference type="ARBA" id="ARBA00022741"/>
    </source>
</evidence>
<keyword evidence="8" id="KW-0238">DNA-binding</keyword>
<dbReference type="Proteomes" id="UP000308054">
    <property type="component" value="Unassembled WGS sequence"/>
</dbReference>
<keyword evidence="5" id="KW-0378">Hydrolase</keyword>
<evidence type="ECO:0000256" key="3">
    <source>
        <dbReference type="ARBA" id="ARBA00022705"/>
    </source>
</evidence>
<sequence length="470" mass="51594">MKDGAILDYPASQGESPALAETAPPHSIEAEQAFMGALLWDNGLFDAVSDWLAPEHFYDPVHGRIYRIAAEMIGSGRLCDGVMLKARLEADGGLKEIGGTAYLAELVAESVDAASGEAYARLIYELSRRRALIELSADMAREARTGEGEDAAERIIETAESRLSALCGASEEGREAGAAEAFDLALAEIDNPSVRIPTRLHALEERMGGWRPGGVYIIAGRSSMGKTALGVEAAWRVAESGLATVFVSIEMPRQEVACRIGASLTGIQYRKILSGQVDMEDRRALRGARERIAAAPLTIMDVPGVTVAGLRARLRRWKRAQLAAGRKIGVAVVDYLQLIKPERDAGSIYADVTKISRALKPLARSLQIPLIVLAQLSRETEREKDKRPRLSHLRDSGAIEEDADAVLLLYRDAYYADREPEHDDTVKEQDRKNRAGSYEIEIDVAKNRQGAIGRVSLWCDVKTNQFREWR</sequence>
<dbReference type="Pfam" id="PF03796">
    <property type="entry name" value="DnaB_C"/>
    <property type="match status" value="1"/>
</dbReference>
<evidence type="ECO:0000256" key="6">
    <source>
        <dbReference type="ARBA" id="ARBA00022806"/>
    </source>
</evidence>